<protein>
    <recommendedName>
        <fullName evidence="4">Secreted protein</fullName>
    </recommendedName>
</protein>
<feature type="signal peptide" evidence="1">
    <location>
        <begin position="1"/>
        <end position="18"/>
    </location>
</feature>
<evidence type="ECO:0000256" key="1">
    <source>
        <dbReference type="SAM" id="SignalP"/>
    </source>
</evidence>
<evidence type="ECO:0000313" key="3">
    <source>
        <dbReference type="Proteomes" id="UP000664859"/>
    </source>
</evidence>
<name>A0A836CAZ9_9STRA</name>
<feature type="chain" id="PRO_5032983163" description="Secreted protein" evidence="1">
    <location>
        <begin position="19"/>
        <end position="80"/>
    </location>
</feature>
<sequence length="80" mass="8894">MLCWCGTVILHAQACAHAQVLGHELQEHRRWLPLQFRHSAFEVQMLTAKTCGTLLLMCTVGADAQERLFRSAGTSTCLPV</sequence>
<reference evidence="2" key="1">
    <citation type="submission" date="2021-02" db="EMBL/GenBank/DDBJ databases">
        <title>First Annotated Genome of the Yellow-green Alga Tribonema minus.</title>
        <authorList>
            <person name="Mahan K.M."/>
        </authorList>
    </citation>
    <scope>NUCLEOTIDE SEQUENCE</scope>
    <source>
        <strain evidence="2">UTEX B ZZ1240</strain>
    </source>
</reference>
<gene>
    <name evidence="2" type="ORF">JKP88DRAFT_226174</name>
</gene>
<accession>A0A836CAZ9</accession>
<keyword evidence="1" id="KW-0732">Signal</keyword>
<comment type="caution">
    <text evidence="2">The sequence shown here is derived from an EMBL/GenBank/DDBJ whole genome shotgun (WGS) entry which is preliminary data.</text>
</comment>
<proteinExistence type="predicted"/>
<organism evidence="2 3">
    <name type="scientific">Tribonema minus</name>
    <dbReference type="NCBI Taxonomy" id="303371"/>
    <lineage>
        <taxon>Eukaryota</taxon>
        <taxon>Sar</taxon>
        <taxon>Stramenopiles</taxon>
        <taxon>Ochrophyta</taxon>
        <taxon>PX clade</taxon>
        <taxon>Xanthophyceae</taxon>
        <taxon>Tribonematales</taxon>
        <taxon>Tribonemataceae</taxon>
        <taxon>Tribonema</taxon>
    </lineage>
</organism>
<evidence type="ECO:0008006" key="4">
    <source>
        <dbReference type="Google" id="ProtNLM"/>
    </source>
</evidence>
<evidence type="ECO:0000313" key="2">
    <source>
        <dbReference type="EMBL" id="KAG5177716.1"/>
    </source>
</evidence>
<dbReference type="Proteomes" id="UP000664859">
    <property type="component" value="Unassembled WGS sequence"/>
</dbReference>
<dbReference type="AlphaFoldDB" id="A0A836CAZ9"/>
<dbReference type="EMBL" id="JAFCMP010000522">
    <property type="protein sequence ID" value="KAG5177716.1"/>
    <property type="molecule type" value="Genomic_DNA"/>
</dbReference>
<keyword evidence="3" id="KW-1185">Reference proteome</keyword>